<name>A0A5B7JLR2_PORTR</name>
<comment type="caution">
    <text evidence="1">The sequence shown here is derived from an EMBL/GenBank/DDBJ whole genome shotgun (WGS) entry which is preliminary data.</text>
</comment>
<organism evidence="1 2">
    <name type="scientific">Portunus trituberculatus</name>
    <name type="common">Swimming crab</name>
    <name type="synonym">Neptunus trituberculatus</name>
    <dbReference type="NCBI Taxonomy" id="210409"/>
    <lineage>
        <taxon>Eukaryota</taxon>
        <taxon>Metazoa</taxon>
        <taxon>Ecdysozoa</taxon>
        <taxon>Arthropoda</taxon>
        <taxon>Crustacea</taxon>
        <taxon>Multicrustacea</taxon>
        <taxon>Malacostraca</taxon>
        <taxon>Eumalacostraca</taxon>
        <taxon>Eucarida</taxon>
        <taxon>Decapoda</taxon>
        <taxon>Pleocyemata</taxon>
        <taxon>Brachyura</taxon>
        <taxon>Eubrachyura</taxon>
        <taxon>Portunoidea</taxon>
        <taxon>Portunidae</taxon>
        <taxon>Portuninae</taxon>
        <taxon>Portunus</taxon>
    </lineage>
</organism>
<keyword evidence="2" id="KW-1185">Reference proteome</keyword>
<dbReference type="AlphaFoldDB" id="A0A5B7JLR2"/>
<sequence>MPRRRNVSTFPHFAGFAELNVQCSAHSNHLFQILAVGEPLPSFNSGFSWQLATAASSRKAFDPVIDLENAVTSSWGGSQHAGAGLVAGWLAGGLAVEVEGLIITLFRA</sequence>
<accession>A0A5B7JLR2</accession>
<proteinExistence type="predicted"/>
<protein>
    <submittedName>
        <fullName evidence="1">Uncharacterized protein</fullName>
    </submittedName>
</protein>
<evidence type="ECO:0000313" key="1">
    <source>
        <dbReference type="EMBL" id="MPC97680.1"/>
    </source>
</evidence>
<dbReference type="EMBL" id="VSRR010110983">
    <property type="protein sequence ID" value="MPC97680.1"/>
    <property type="molecule type" value="Genomic_DNA"/>
</dbReference>
<evidence type="ECO:0000313" key="2">
    <source>
        <dbReference type="Proteomes" id="UP000324222"/>
    </source>
</evidence>
<dbReference type="Proteomes" id="UP000324222">
    <property type="component" value="Unassembled WGS sequence"/>
</dbReference>
<gene>
    <name evidence="1" type="ORF">E2C01_093005</name>
</gene>
<reference evidence="1 2" key="1">
    <citation type="submission" date="2019-05" db="EMBL/GenBank/DDBJ databases">
        <title>Another draft genome of Portunus trituberculatus and its Hox gene families provides insights of decapod evolution.</title>
        <authorList>
            <person name="Jeong J.-H."/>
            <person name="Song I."/>
            <person name="Kim S."/>
            <person name="Choi T."/>
            <person name="Kim D."/>
            <person name="Ryu S."/>
            <person name="Kim W."/>
        </authorList>
    </citation>
    <scope>NUCLEOTIDE SEQUENCE [LARGE SCALE GENOMIC DNA]</scope>
    <source>
        <tissue evidence="1">Muscle</tissue>
    </source>
</reference>